<dbReference type="Pfam" id="PF25944">
    <property type="entry name" value="Beta-barrel_RND"/>
    <property type="match status" value="1"/>
</dbReference>
<dbReference type="Gene3D" id="2.40.420.20">
    <property type="match status" value="1"/>
</dbReference>
<sequence>MSGPVTPIPPTRSRRAWRLGAAAAAFLAIATCALLPGCAARQGPRAPRVAVTVATAAQRAMPFALQATGTVEPLQTAAVGSQVGGVITRVAFREGDQVQQGQVLFELDHRSFRAELDQARAALARSREQAEVARLDAERGRALIAQGALSQADWDQKRSTAETAEANLLGDSAAVETARLNLEYASIRAPISGRTGRLMAHEGDYVKSATSDPLITINQQSPVRVRFTVPVSEVPLVQRYRGAGTRVIVTLPAQDTVSREGPLAFVDNAVDPASGTLLLKGELQNRDGLLVPGQFVDVRLVLYTEPKATVVPAPAVATGQAGTFVYVLNPDSTVTARPVQVSRTVDEMAVLAGGLEPGETVVTDGQFRLSPGARVMVRAPSGGTP</sequence>
<feature type="coiled-coil region" evidence="7">
    <location>
        <begin position="109"/>
        <end position="136"/>
    </location>
</feature>
<dbReference type="SUPFAM" id="SSF111369">
    <property type="entry name" value="HlyD-like secretion proteins"/>
    <property type="match status" value="1"/>
</dbReference>
<gene>
    <name evidence="12" type="ORF">E6K72_01685</name>
</gene>
<comment type="subcellular location">
    <subcellularLocation>
        <location evidence="1">Cell membrane</location>
    </subcellularLocation>
</comment>
<dbReference type="InterPro" id="IPR058626">
    <property type="entry name" value="MdtA-like_b-barrel"/>
</dbReference>
<dbReference type="Gene3D" id="2.40.50.100">
    <property type="match status" value="1"/>
</dbReference>
<dbReference type="NCBIfam" id="TIGR01730">
    <property type="entry name" value="RND_mfp"/>
    <property type="match status" value="1"/>
</dbReference>
<dbReference type="InterPro" id="IPR006143">
    <property type="entry name" value="RND_pump_MFP"/>
</dbReference>
<dbReference type="GO" id="GO:1990281">
    <property type="term" value="C:efflux pump complex"/>
    <property type="evidence" value="ECO:0007669"/>
    <property type="project" value="TreeGrafter"/>
</dbReference>
<comment type="caution">
    <text evidence="12">The sequence shown here is derived from an EMBL/GenBank/DDBJ whole genome shotgun (WGS) entry which is preliminary data.</text>
</comment>
<evidence type="ECO:0000256" key="2">
    <source>
        <dbReference type="ARBA" id="ARBA00009477"/>
    </source>
</evidence>
<organism evidence="12 13">
    <name type="scientific">Eiseniibacteriota bacterium</name>
    <dbReference type="NCBI Taxonomy" id="2212470"/>
    <lineage>
        <taxon>Bacteria</taxon>
        <taxon>Candidatus Eiseniibacteriota</taxon>
    </lineage>
</organism>
<dbReference type="Pfam" id="PF25967">
    <property type="entry name" value="RND-MFP_C"/>
    <property type="match status" value="1"/>
</dbReference>
<feature type="domain" description="Multidrug resistance protein MdtA-like beta-barrel" evidence="10">
    <location>
        <begin position="222"/>
        <end position="300"/>
    </location>
</feature>
<dbReference type="Gene3D" id="1.10.287.470">
    <property type="entry name" value="Helix hairpin bin"/>
    <property type="match status" value="1"/>
</dbReference>
<dbReference type="InterPro" id="IPR058627">
    <property type="entry name" value="MdtA-like_C"/>
</dbReference>
<evidence type="ECO:0000313" key="13">
    <source>
        <dbReference type="Proteomes" id="UP000317716"/>
    </source>
</evidence>
<evidence type="ECO:0000256" key="6">
    <source>
        <dbReference type="ARBA" id="ARBA00023136"/>
    </source>
</evidence>
<accession>A0A538T761</accession>
<protein>
    <submittedName>
        <fullName evidence="12">Efflux RND transporter periplasmic adaptor subunit</fullName>
    </submittedName>
</protein>
<reference evidence="12 13" key="1">
    <citation type="journal article" date="2019" name="Nat. Microbiol.">
        <title>Mediterranean grassland soil C-N compound turnover is dependent on rainfall and depth, and is mediated by genomically divergent microorganisms.</title>
        <authorList>
            <person name="Diamond S."/>
            <person name="Andeer P.F."/>
            <person name="Li Z."/>
            <person name="Crits-Christoph A."/>
            <person name="Burstein D."/>
            <person name="Anantharaman K."/>
            <person name="Lane K.R."/>
            <person name="Thomas B.C."/>
            <person name="Pan C."/>
            <person name="Northen T.R."/>
            <person name="Banfield J.F."/>
        </authorList>
    </citation>
    <scope>NUCLEOTIDE SEQUENCE [LARGE SCALE GENOMIC DNA]</scope>
    <source>
        <strain evidence="12">WS_2</strain>
    </source>
</reference>
<keyword evidence="5" id="KW-0997">Cell inner membrane</keyword>
<dbReference type="PANTHER" id="PTHR30469:SF36">
    <property type="entry name" value="BLL3903 PROTEIN"/>
    <property type="match status" value="1"/>
</dbReference>
<dbReference type="InterPro" id="IPR058624">
    <property type="entry name" value="MdtA-like_HH"/>
</dbReference>
<keyword evidence="3" id="KW-0813">Transport</keyword>
<evidence type="ECO:0000259" key="8">
    <source>
        <dbReference type="Pfam" id="PF25876"/>
    </source>
</evidence>
<dbReference type="Proteomes" id="UP000317716">
    <property type="component" value="Unassembled WGS sequence"/>
</dbReference>
<evidence type="ECO:0000259" key="11">
    <source>
        <dbReference type="Pfam" id="PF25967"/>
    </source>
</evidence>
<keyword evidence="6" id="KW-0472">Membrane</keyword>
<dbReference type="Pfam" id="PF25917">
    <property type="entry name" value="BSH_RND"/>
    <property type="match status" value="1"/>
</dbReference>
<keyword evidence="4" id="KW-1003">Cell membrane</keyword>
<dbReference type="PANTHER" id="PTHR30469">
    <property type="entry name" value="MULTIDRUG RESISTANCE PROTEIN MDTA"/>
    <property type="match status" value="1"/>
</dbReference>
<evidence type="ECO:0000256" key="4">
    <source>
        <dbReference type="ARBA" id="ARBA00022475"/>
    </source>
</evidence>
<name>A0A538T761_UNCEI</name>
<dbReference type="GO" id="GO:0015562">
    <property type="term" value="F:efflux transmembrane transporter activity"/>
    <property type="evidence" value="ECO:0007669"/>
    <property type="project" value="TreeGrafter"/>
</dbReference>
<proteinExistence type="inferred from homology"/>
<evidence type="ECO:0000259" key="9">
    <source>
        <dbReference type="Pfam" id="PF25917"/>
    </source>
</evidence>
<evidence type="ECO:0000256" key="7">
    <source>
        <dbReference type="SAM" id="Coils"/>
    </source>
</evidence>
<comment type="similarity">
    <text evidence="2">Belongs to the membrane fusion protein (MFP) (TC 8.A.1) family.</text>
</comment>
<evidence type="ECO:0000313" key="12">
    <source>
        <dbReference type="EMBL" id="TMQ59354.1"/>
    </source>
</evidence>
<dbReference type="Pfam" id="PF25876">
    <property type="entry name" value="HH_MFP_RND"/>
    <property type="match status" value="1"/>
</dbReference>
<feature type="domain" description="Multidrug resistance protein MdtA-like C-terminal permuted SH3" evidence="11">
    <location>
        <begin position="308"/>
        <end position="365"/>
    </location>
</feature>
<dbReference type="Gene3D" id="2.40.30.170">
    <property type="match status" value="1"/>
</dbReference>
<feature type="domain" description="Multidrug resistance protein MdtA-like alpha-helical hairpin" evidence="8">
    <location>
        <begin position="115"/>
        <end position="185"/>
    </location>
</feature>
<dbReference type="AlphaFoldDB" id="A0A538T761"/>
<evidence type="ECO:0000256" key="3">
    <source>
        <dbReference type="ARBA" id="ARBA00022448"/>
    </source>
</evidence>
<evidence type="ECO:0000259" key="10">
    <source>
        <dbReference type="Pfam" id="PF25944"/>
    </source>
</evidence>
<dbReference type="InterPro" id="IPR058625">
    <property type="entry name" value="MdtA-like_BSH"/>
</dbReference>
<dbReference type="EMBL" id="VBOS01000048">
    <property type="protein sequence ID" value="TMQ59354.1"/>
    <property type="molecule type" value="Genomic_DNA"/>
</dbReference>
<keyword evidence="7" id="KW-0175">Coiled coil</keyword>
<feature type="domain" description="Multidrug resistance protein MdtA-like barrel-sandwich hybrid" evidence="9">
    <location>
        <begin position="76"/>
        <end position="217"/>
    </location>
</feature>
<evidence type="ECO:0000256" key="1">
    <source>
        <dbReference type="ARBA" id="ARBA00004236"/>
    </source>
</evidence>
<evidence type="ECO:0000256" key="5">
    <source>
        <dbReference type="ARBA" id="ARBA00022519"/>
    </source>
</evidence>